<evidence type="ECO:0000256" key="3">
    <source>
        <dbReference type="ARBA" id="ARBA00022475"/>
    </source>
</evidence>
<evidence type="ECO:0000256" key="7">
    <source>
        <dbReference type="ARBA" id="ARBA00023136"/>
    </source>
</evidence>
<protein>
    <submittedName>
        <fullName evidence="11">TRAP transporter small permease</fullName>
    </submittedName>
    <submittedName>
        <fullName evidence="12">TRAP-type C4-dicarboxylate transport system, small permease component</fullName>
    </submittedName>
</protein>
<keyword evidence="2" id="KW-0813">Transport</keyword>
<accession>A0A2X2W7F4</accession>
<dbReference type="EMBL" id="JABFIF010000038">
    <property type="protein sequence ID" value="NOH17180.1"/>
    <property type="molecule type" value="Genomic_DNA"/>
</dbReference>
<evidence type="ECO:0000313" key="12">
    <source>
        <dbReference type="EMBL" id="SQB33573.1"/>
    </source>
</evidence>
<reference evidence="12 13" key="1">
    <citation type="submission" date="2018-06" db="EMBL/GenBank/DDBJ databases">
        <authorList>
            <consortium name="Pathogen Informatics"/>
            <person name="Doyle S."/>
        </authorList>
    </citation>
    <scope>NUCLEOTIDE SEQUENCE [LARGE SCALE GENOMIC DNA]</scope>
    <source>
        <strain evidence="12 13">NCTC13028</strain>
    </source>
</reference>
<dbReference type="PANTHER" id="PTHR35011:SF2">
    <property type="entry name" value="2,3-DIKETO-L-GULONATE TRAP TRANSPORTER SMALL PERMEASE PROTEIN YIAM"/>
    <property type="match status" value="1"/>
</dbReference>
<feature type="transmembrane region" description="Helical" evidence="9">
    <location>
        <begin position="130"/>
        <end position="154"/>
    </location>
</feature>
<evidence type="ECO:0000256" key="5">
    <source>
        <dbReference type="ARBA" id="ARBA00022692"/>
    </source>
</evidence>
<proteinExistence type="inferred from homology"/>
<dbReference type="GO" id="GO:0015740">
    <property type="term" value="P:C4-dicarboxylate transport"/>
    <property type="evidence" value="ECO:0007669"/>
    <property type="project" value="TreeGrafter"/>
</dbReference>
<dbReference type="PANTHER" id="PTHR35011">
    <property type="entry name" value="2,3-DIKETO-L-GULONATE TRAP TRANSPORTER SMALL PERMEASE PROTEIN YIAM"/>
    <property type="match status" value="1"/>
</dbReference>
<feature type="transmembrane region" description="Helical" evidence="9">
    <location>
        <begin position="21"/>
        <end position="38"/>
    </location>
</feature>
<sequence length="160" mass="18030">MELYNKLLQGIVKTCKSLCTILLTAMSLVVFLNVIVRFVFKSSIAWSEEIARYLLVWTVYLGTITAFYNNEHLELNIITAKLKGKSKKVITIISSLVVISVLVLMTYYGFEFSFSSMDWPSPATRIPHGAVYIIAPISTLIMLLMSLLKLTIVIREGENS</sequence>
<keyword evidence="4" id="KW-0997">Cell inner membrane</keyword>
<evidence type="ECO:0000313" key="13">
    <source>
        <dbReference type="Proteomes" id="UP000250223"/>
    </source>
</evidence>
<dbReference type="GO" id="GO:0022857">
    <property type="term" value="F:transmembrane transporter activity"/>
    <property type="evidence" value="ECO:0007669"/>
    <property type="project" value="TreeGrafter"/>
</dbReference>
<keyword evidence="6 9" id="KW-1133">Transmembrane helix</keyword>
<keyword evidence="5 9" id="KW-0812">Transmembrane</keyword>
<dbReference type="AlphaFoldDB" id="A0A2X2W7F4"/>
<comment type="subcellular location">
    <subcellularLocation>
        <location evidence="1">Cell inner membrane</location>
        <topology evidence="1">Multi-pass membrane protein</topology>
    </subcellularLocation>
</comment>
<feature type="transmembrane region" description="Helical" evidence="9">
    <location>
        <begin position="89"/>
        <end position="110"/>
    </location>
</feature>
<evidence type="ECO:0000256" key="6">
    <source>
        <dbReference type="ARBA" id="ARBA00022989"/>
    </source>
</evidence>
<evidence type="ECO:0000256" key="2">
    <source>
        <dbReference type="ARBA" id="ARBA00022448"/>
    </source>
</evidence>
<dbReference type="InterPro" id="IPR055348">
    <property type="entry name" value="DctQ"/>
</dbReference>
<feature type="transmembrane region" description="Helical" evidence="9">
    <location>
        <begin position="50"/>
        <end position="68"/>
    </location>
</feature>
<keyword evidence="7 9" id="KW-0472">Membrane</keyword>
<dbReference type="Pfam" id="PF04290">
    <property type="entry name" value="DctQ"/>
    <property type="match status" value="1"/>
</dbReference>
<feature type="domain" description="Tripartite ATP-independent periplasmic transporters DctQ component" evidence="10">
    <location>
        <begin position="26"/>
        <end position="150"/>
    </location>
</feature>
<dbReference type="Proteomes" id="UP000250223">
    <property type="component" value="Unassembled WGS sequence"/>
</dbReference>
<evidence type="ECO:0000256" key="4">
    <source>
        <dbReference type="ARBA" id="ARBA00022519"/>
    </source>
</evidence>
<dbReference type="GO" id="GO:0005886">
    <property type="term" value="C:plasma membrane"/>
    <property type="evidence" value="ECO:0007669"/>
    <property type="project" value="UniProtKB-SubCell"/>
</dbReference>
<organism evidence="12 13">
    <name type="scientific">Clostridium cochlearium</name>
    <dbReference type="NCBI Taxonomy" id="1494"/>
    <lineage>
        <taxon>Bacteria</taxon>
        <taxon>Bacillati</taxon>
        <taxon>Bacillota</taxon>
        <taxon>Clostridia</taxon>
        <taxon>Eubacteriales</taxon>
        <taxon>Clostridiaceae</taxon>
        <taxon>Clostridium</taxon>
    </lineage>
</organism>
<keyword evidence="3" id="KW-1003">Cell membrane</keyword>
<evidence type="ECO:0000259" key="10">
    <source>
        <dbReference type="Pfam" id="PF04290"/>
    </source>
</evidence>
<comment type="similarity">
    <text evidence="8">Belongs to the TRAP transporter small permease family.</text>
</comment>
<gene>
    <name evidence="12" type="primary">yiaM</name>
    <name evidence="11" type="ORF">HMJ28_12490</name>
    <name evidence="12" type="ORF">NCTC13028_00568</name>
</gene>
<dbReference type="RefSeq" id="WP_111921191.1">
    <property type="nucleotide sequence ID" value="NZ_JABFIF010000038.1"/>
</dbReference>
<evidence type="ECO:0000256" key="9">
    <source>
        <dbReference type="SAM" id="Phobius"/>
    </source>
</evidence>
<dbReference type="Proteomes" id="UP000528432">
    <property type="component" value="Unassembled WGS sequence"/>
</dbReference>
<name>A0A2X2W7F4_CLOCO</name>
<evidence type="ECO:0000256" key="1">
    <source>
        <dbReference type="ARBA" id="ARBA00004429"/>
    </source>
</evidence>
<evidence type="ECO:0000313" key="14">
    <source>
        <dbReference type="Proteomes" id="UP000528432"/>
    </source>
</evidence>
<evidence type="ECO:0000256" key="8">
    <source>
        <dbReference type="ARBA" id="ARBA00038436"/>
    </source>
</evidence>
<dbReference type="EMBL" id="UAWC01000001">
    <property type="protein sequence ID" value="SQB33573.1"/>
    <property type="molecule type" value="Genomic_DNA"/>
</dbReference>
<evidence type="ECO:0000313" key="11">
    <source>
        <dbReference type="EMBL" id="NOH17180.1"/>
    </source>
</evidence>
<reference evidence="11 14" key="2">
    <citation type="submission" date="2020-05" db="EMBL/GenBank/DDBJ databases">
        <title>Draft genome sequence of Clostridium cochlearium strain AGROS13 isolated from a sheep dairy farm in New Zealand.</title>
        <authorList>
            <person name="Gupta T.B."/>
            <person name="Jauregui R."/>
            <person name="Risson A.N."/>
            <person name="Brightwell G."/>
            <person name="Maclean P."/>
        </authorList>
    </citation>
    <scope>NUCLEOTIDE SEQUENCE [LARGE SCALE GENOMIC DNA]</scope>
    <source>
        <strain evidence="11 14">AGROS13</strain>
    </source>
</reference>
<dbReference type="InterPro" id="IPR007387">
    <property type="entry name" value="TRAP_DctQ"/>
</dbReference>